<gene>
    <name evidence="2" type="ORF">HNQ55_001547</name>
</gene>
<reference evidence="2 3" key="1">
    <citation type="submission" date="2020-08" db="EMBL/GenBank/DDBJ databases">
        <title>Genomic Encyclopedia of Type Strains, Phase IV (KMG-IV): sequencing the most valuable type-strain genomes for metagenomic binning, comparative biology and taxonomic classification.</title>
        <authorList>
            <person name="Goeker M."/>
        </authorList>
    </citation>
    <scope>NUCLEOTIDE SEQUENCE [LARGE SCALE GENOMIC DNA]</scope>
    <source>
        <strain evidence="2 3">DSM 26287</strain>
    </source>
</reference>
<evidence type="ECO:0000256" key="1">
    <source>
        <dbReference type="PROSITE-ProRule" id="PRU00182"/>
    </source>
</evidence>
<evidence type="ECO:0000313" key="3">
    <source>
        <dbReference type="Proteomes" id="UP000537141"/>
    </source>
</evidence>
<keyword evidence="1" id="KW-0694">RNA-binding</keyword>
<dbReference type="RefSeq" id="WP_184423851.1">
    <property type="nucleotide sequence ID" value="NZ_BAABLB010000049.1"/>
</dbReference>
<protein>
    <submittedName>
        <fullName evidence="2">Uncharacterized protein</fullName>
    </submittedName>
</protein>
<comment type="caution">
    <text evidence="2">The sequence shown here is derived from an EMBL/GenBank/DDBJ whole genome shotgun (WGS) entry which is preliminary data.</text>
</comment>
<organism evidence="2 3">
    <name type="scientific">Thalassotalea piscium</name>
    <dbReference type="NCBI Taxonomy" id="1230533"/>
    <lineage>
        <taxon>Bacteria</taxon>
        <taxon>Pseudomonadati</taxon>
        <taxon>Pseudomonadota</taxon>
        <taxon>Gammaproteobacteria</taxon>
        <taxon>Alteromonadales</taxon>
        <taxon>Colwelliaceae</taxon>
        <taxon>Thalassotalea</taxon>
    </lineage>
</organism>
<dbReference type="PROSITE" id="PS50889">
    <property type="entry name" value="S4"/>
    <property type="match status" value="1"/>
</dbReference>
<evidence type="ECO:0000313" key="2">
    <source>
        <dbReference type="EMBL" id="MBB6543040.1"/>
    </source>
</evidence>
<sequence length="447" mass="51317">MFSLLKKKEEEEVVKYKYFGEVPAPMRQVDNETHKETYIKDLRCVQEHFGDLTIQNRFDGKPTLCHEQMVFKVGSDAMNILMNTSYRYWTEDQNMCNGDLWQRLIWRVLSVYPLGFAFEEFSLRNNNPIGPSWNPVHKNIASYSPSGYLNLTPSKRTLSGSNISQAVFMKLFSEYFDGNFESAMISFAIVDVFSNAPNKDNPLFSALRAAIRKQVIFDYFPMPFFWYSFVHHILGTSTEDLVAFQQAVNKNQKEVSQYHISPAEPVQSSPVVDRQEKVETTPVTYRNSQPIEKPSINNERVGPEANAVRLSGQKVKPSYKLNIEDLVLFLGKYISDGLLDEKIKINKTGAQLHKVNGKFYFVYPVTIKLMAEHYNTFNNIEILTEKTLSELLISHNIIRIMKGEINRSFGEPIPIELAEINKQDTSKFIPLLFKPDDNPAISIISST</sequence>
<dbReference type="GO" id="GO:0003723">
    <property type="term" value="F:RNA binding"/>
    <property type="evidence" value="ECO:0007669"/>
    <property type="project" value="UniProtKB-KW"/>
</dbReference>
<keyword evidence="3" id="KW-1185">Reference proteome</keyword>
<dbReference type="AlphaFoldDB" id="A0A7X0NGI6"/>
<dbReference type="Proteomes" id="UP000537141">
    <property type="component" value="Unassembled WGS sequence"/>
</dbReference>
<dbReference type="EMBL" id="JACHHU010000010">
    <property type="protein sequence ID" value="MBB6543040.1"/>
    <property type="molecule type" value="Genomic_DNA"/>
</dbReference>
<proteinExistence type="predicted"/>
<accession>A0A7X0NGI6</accession>
<name>A0A7X0NGI6_9GAMM</name>